<dbReference type="AlphaFoldDB" id="A0AAV2Q180"/>
<name>A0AAV2Q180_MEGNR</name>
<dbReference type="Proteomes" id="UP001497623">
    <property type="component" value="Unassembled WGS sequence"/>
</dbReference>
<proteinExistence type="predicted"/>
<sequence>MENRDHPDWPAFQRANRFLKLELPQNDFESWRTFCIRLWSQVEDWEELIKRNFRPKSLDFCVIHTRHEEDMSAIRDFVRLMEAEGYHGRTLGDIAAGENTLNAAEAMMNNSTKVFVLCSQHLRSEGPHKIAYQDALMRNCYSLEWRSKVIPLYVSGVGSENHIYGLGPIQGIVMRNDVNTVQAVNRSISLEDQMLKRRNRQREEDSLRRTLRKEKER</sequence>
<protein>
    <recommendedName>
        <fullName evidence="4">TIR domain-containing protein</fullName>
    </recommendedName>
</protein>
<feature type="region of interest" description="Disordered" evidence="1">
    <location>
        <begin position="197"/>
        <end position="217"/>
    </location>
</feature>
<dbReference type="InterPro" id="IPR035897">
    <property type="entry name" value="Toll_tir_struct_dom_sf"/>
</dbReference>
<reference evidence="2 3" key="1">
    <citation type="submission" date="2024-05" db="EMBL/GenBank/DDBJ databases">
        <authorList>
            <person name="Wallberg A."/>
        </authorList>
    </citation>
    <scope>NUCLEOTIDE SEQUENCE [LARGE SCALE GENOMIC DNA]</scope>
</reference>
<evidence type="ECO:0000313" key="3">
    <source>
        <dbReference type="Proteomes" id="UP001497623"/>
    </source>
</evidence>
<evidence type="ECO:0008006" key="4">
    <source>
        <dbReference type="Google" id="ProtNLM"/>
    </source>
</evidence>
<dbReference type="Gene3D" id="3.40.50.10140">
    <property type="entry name" value="Toll/interleukin-1 receptor homology (TIR) domain"/>
    <property type="match status" value="1"/>
</dbReference>
<keyword evidence="3" id="KW-1185">Reference proteome</keyword>
<organism evidence="2 3">
    <name type="scientific">Meganyctiphanes norvegica</name>
    <name type="common">Northern krill</name>
    <name type="synonym">Thysanopoda norvegica</name>
    <dbReference type="NCBI Taxonomy" id="48144"/>
    <lineage>
        <taxon>Eukaryota</taxon>
        <taxon>Metazoa</taxon>
        <taxon>Ecdysozoa</taxon>
        <taxon>Arthropoda</taxon>
        <taxon>Crustacea</taxon>
        <taxon>Multicrustacea</taxon>
        <taxon>Malacostraca</taxon>
        <taxon>Eumalacostraca</taxon>
        <taxon>Eucarida</taxon>
        <taxon>Euphausiacea</taxon>
        <taxon>Euphausiidae</taxon>
        <taxon>Meganyctiphanes</taxon>
    </lineage>
</organism>
<evidence type="ECO:0000256" key="1">
    <source>
        <dbReference type="SAM" id="MobiDB-lite"/>
    </source>
</evidence>
<comment type="caution">
    <text evidence="2">The sequence shown here is derived from an EMBL/GenBank/DDBJ whole genome shotgun (WGS) entry which is preliminary data.</text>
</comment>
<gene>
    <name evidence="2" type="ORF">MNOR_LOCUS5965</name>
</gene>
<accession>A0AAV2Q180</accession>
<dbReference type="EMBL" id="CAXKWB010002375">
    <property type="protein sequence ID" value="CAL4066718.1"/>
    <property type="molecule type" value="Genomic_DNA"/>
</dbReference>
<feature type="compositionally biased region" description="Basic and acidic residues" evidence="1">
    <location>
        <begin position="201"/>
        <end position="217"/>
    </location>
</feature>
<evidence type="ECO:0000313" key="2">
    <source>
        <dbReference type="EMBL" id="CAL4066718.1"/>
    </source>
</evidence>